<dbReference type="GO" id="GO:0003729">
    <property type="term" value="F:mRNA binding"/>
    <property type="evidence" value="ECO:0007669"/>
    <property type="project" value="InterPro"/>
</dbReference>
<sequence length="412" mass="45490">MDFDIEMGDATLGTHEVPIEELPPADDILGIDQPDEPGEVVEDESIKVGAGSQADIESKTLIPNKIHIRGVDTLHTDDIKAYIKNHFGPVDKVEWIDDTSANLVFGNELIARDAIAALSVIEVADPTALAPEETLPAKPVDGKPEISLHIRVALGSDKKQAGAASRSRYYLLHPEHDPEERRRRYKENRPKYRDRGDVYGRNGGRHRRDSDDDVETFEASMYDDAPSSNHSRRDLAPEGYSGSYSEENRGKELFANRVSRRDRSASPRRDHDGDARMDELDKSSYRNRTQARSIRSRMAADNSSKELFPSKATGRSGQLDRLEDSIGSARLEDDDLPKVVEVPGPQRNGAINIRGLANSSEANGGTEFSIKGAAAANARELFPDKLGASNAGKELVDPARSKRRQKAQDLFL</sequence>
<comment type="caution">
    <text evidence="2">The sequence shown here is derived from an EMBL/GenBank/DDBJ whole genome shotgun (WGS) entry which is preliminary data.</text>
</comment>
<evidence type="ECO:0000256" key="1">
    <source>
        <dbReference type="SAM" id="MobiDB-lite"/>
    </source>
</evidence>
<keyword evidence="3" id="KW-1185">Reference proteome</keyword>
<dbReference type="KEGG" id="pchm:VFPPC_04538"/>
<dbReference type="PANTHER" id="PTHR16291">
    <property type="entry name" value="NUCLEAR CAP-BINDING PROTEIN SUBUNIT 3"/>
    <property type="match status" value="1"/>
</dbReference>
<organism evidence="2 3">
    <name type="scientific">Pochonia chlamydosporia 170</name>
    <dbReference type="NCBI Taxonomy" id="1380566"/>
    <lineage>
        <taxon>Eukaryota</taxon>
        <taxon>Fungi</taxon>
        <taxon>Dikarya</taxon>
        <taxon>Ascomycota</taxon>
        <taxon>Pezizomycotina</taxon>
        <taxon>Sordariomycetes</taxon>
        <taxon>Hypocreomycetidae</taxon>
        <taxon>Hypocreales</taxon>
        <taxon>Clavicipitaceae</taxon>
        <taxon>Pochonia</taxon>
    </lineage>
</organism>
<name>A0A179FRQ3_METCM</name>
<dbReference type="GO" id="GO:0005634">
    <property type="term" value="C:nucleus"/>
    <property type="evidence" value="ECO:0007669"/>
    <property type="project" value="TreeGrafter"/>
</dbReference>
<accession>A0A179FRQ3</accession>
<protein>
    <recommendedName>
        <fullName evidence="4">Nucleotide-binding, alpha-beta plait</fullName>
    </recommendedName>
</protein>
<feature type="region of interest" description="Disordered" evidence="1">
    <location>
        <begin position="164"/>
        <end position="319"/>
    </location>
</feature>
<feature type="compositionally biased region" description="Basic and acidic residues" evidence="1">
    <location>
        <begin position="246"/>
        <end position="284"/>
    </location>
</feature>
<dbReference type="Pfam" id="PF10309">
    <property type="entry name" value="NCBP3"/>
    <property type="match status" value="1"/>
</dbReference>
<reference evidence="2 3" key="1">
    <citation type="journal article" date="2016" name="PLoS Pathog.">
        <title>Biosynthesis of antibiotic leucinostatins in bio-control fungus Purpureocillium lilacinum and their inhibition on phytophthora revealed by genome mining.</title>
        <authorList>
            <person name="Wang G."/>
            <person name="Liu Z."/>
            <person name="Lin R."/>
            <person name="Li E."/>
            <person name="Mao Z."/>
            <person name="Ling J."/>
            <person name="Yang Y."/>
            <person name="Yin W.B."/>
            <person name="Xie B."/>
        </authorList>
    </citation>
    <scope>NUCLEOTIDE SEQUENCE [LARGE SCALE GENOMIC DNA]</scope>
    <source>
        <strain evidence="2">170</strain>
    </source>
</reference>
<feature type="compositionally biased region" description="Basic and acidic residues" evidence="1">
    <location>
        <begin position="173"/>
        <end position="198"/>
    </location>
</feature>
<proteinExistence type="predicted"/>
<dbReference type="RefSeq" id="XP_018145144.1">
    <property type="nucleotide sequence ID" value="XM_018283881.1"/>
</dbReference>
<dbReference type="Proteomes" id="UP000078397">
    <property type="component" value="Unassembled WGS sequence"/>
</dbReference>
<feature type="region of interest" description="Disordered" evidence="1">
    <location>
        <begin position="389"/>
        <end position="412"/>
    </location>
</feature>
<dbReference type="AlphaFoldDB" id="A0A179FRQ3"/>
<dbReference type="GO" id="GO:0000340">
    <property type="term" value="F:RNA 7-methylguanosine cap binding"/>
    <property type="evidence" value="ECO:0007669"/>
    <property type="project" value="InterPro"/>
</dbReference>
<dbReference type="PANTHER" id="PTHR16291:SF0">
    <property type="entry name" value="NUCLEAR CAP-BINDING PROTEIN SUBUNIT 3"/>
    <property type="match status" value="1"/>
</dbReference>
<evidence type="ECO:0008006" key="4">
    <source>
        <dbReference type="Google" id="ProtNLM"/>
    </source>
</evidence>
<dbReference type="STRING" id="1380566.A0A179FRQ3"/>
<evidence type="ECO:0000313" key="3">
    <source>
        <dbReference type="Proteomes" id="UP000078397"/>
    </source>
</evidence>
<evidence type="ECO:0000313" key="2">
    <source>
        <dbReference type="EMBL" id="OAQ68294.1"/>
    </source>
</evidence>
<dbReference type="OrthoDB" id="422106at2759"/>
<dbReference type="InterPro" id="IPR019416">
    <property type="entry name" value="NCBP3"/>
</dbReference>
<dbReference type="GeneID" id="28847875"/>
<dbReference type="EMBL" id="LSBJ02000003">
    <property type="protein sequence ID" value="OAQ68294.1"/>
    <property type="molecule type" value="Genomic_DNA"/>
</dbReference>
<gene>
    <name evidence="2" type="ORF">VFPPC_04538</name>
</gene>